<keyword evidence="2" id="KW-1185">Reference proteome</keyword>
<reference evidence="2" key="1">
    <citation type="journal article" date="2022" name="Mol. Ecol. Resour.">
        <title>The genomes of chicory, endive, great burdock and yacon provide insights into Asteraceae palaeo-polyploidization history and plant inulin production.</title>
        <authorList>
            <person name="Fan W."/>
            <person name="Wang S."/>
            <person name="Wang H."/>
            <person name="Wang A."/>
            <person name="Jiang F."/>
            <person name="Liu H."/>
            <person name="Zhao H."/>
            <person name="Xu D."/>
            <person name="Zhang Y."/>
        </authorList>
    </citation>
    <scope>NUCLEOTIDE SEQUENCE [LARGE SCALE GENOMIC DNA]</scope>
    <source>
        <strain evidence="2">cv. Niubang</strain>
    </source>
</reference>
<organism evidence="1 2">
    <name type="scientific">Arctium lappa</name>
    <name type="common">Greater burdock</name>
    <name type="synonym">Lappa major</name>
    <dbReference type="NCBI Taxonomy" id="4217"/>
    <lineage>
        <taxon>Eukaryota</taxon>
        <taxon>Viridiplantae</taxon>
        <taxon>Streptophyta</taxon>
        <taxon>Embryophyta</taxon>
        <taxon>Tracheophyta</taxon>
        <taxon>Spermatophyta</taxon>
        <taxon>Magnoliopsida</taxon>
        <taxon>eudicotyledons</taxon>
        <taxon>Gunneridae</taxon>
        <taxon>Pentapetalae</taxon>
        <taxon>asterids</taxon>
        <taxon>campanulids</taxon>
        <taxon>Asterales</taxon>
        <taxon>Asteraceae</taxon>
        <taxon>Carduoideae</taxon>
        <taxon>Cardueae</taxon>
        <taxon>Arctiinae</taxon>
        <taxon>Arctium</taxon>
    </lineage>
</organism>
<evidence type="ECO:0000313" key="1">
    <source>
        <dbReference type="EMBL" id="KAI3773135.1"/>
    </source>
</evidence>
<gene>
    <name evidence="1" type="ORF">L6452_04336</name>
</gene>
<reference evidence="1 2" key="2">
    <citation type="journal article" date="2022" name="Mol. Ecol. Resour.">
        <title>The genomes of chicory, endive, great burdock and yacon provide insights into Asteraceae paleo-polyploidization history and plant inulin production.</title>
        <authorList>
            <person name="Fan W."/>
            <person name="Wang S."/>
            <person name="Wang H."/>
            <person name="Wang A."/>
            <person name="Jiang F."/>
            <person name="Liu H."/>
            <person name="Zhao H."/>
            <person name="Xu D."/>
            <person name="Zhang Y."/>
        </authorList>
    </citation>
    <scope>NUCLEOTIDE SEQUENCE [LARGE SCALE GENOMIC DNA]</scope>
    <source>
        <strain evidence="2">cv. Niubang</strain>
    </source>
</reference>
<name>A0ACB9FQP0_ARCLA</name>
<comment type="caution">
    <text evidence="1">The sequence shown here is derived from an EMBL/GenBank/DDBJ whole genome shotgun (WGS) entry which is preliminary data.</text>
</comment>
<proteinExistence type="predicted"/>
<dbReference type="EMBL" id="CM042047">
    <property type="protein sequence ID" value="KAI3773135.1"/>
    <property type="molecule type" value="Genomic_DNA"/>
</dbReference>
<dbReference type="Proteomes" id="UP001055879">
    <property type="component" value="Linkage Group LG01"/>
</dbReference>
<protein>
    <submittedName>
        <fullName evidence="1">Uncharacterized protein</fullName>
    </submittedName>
</protein>
<evidence type="ECO:0000313" key="2">
    <source>
        <dbReference type="Proteomes" id="UP001055879"/>
    </source>
</evidence>
<sequence>MNFADKFMVQSTFTFFGHHLLQMNTIIHLLKTSTSAAHIHQIQTQLIVNHRHLHLNTTVAHHFIAACRSFSLLTSAYFLYTRHLNLKPHVWICNTLIKSLTPRTSLSFYAHMNRNSIDANNYTFPLVLKALSDLKDTSCGQRIHTHIVKLGHLDDIYVGNSLMSLYASVGEMGFCRQVFDEMSQRDVVSWTIMVTGYRQCGKFSDALSTFERMCYANVVPNQVTMVNALATCASCGAIETGVWIHEFIKRNSWELDVILGTSLINMYATCGRIQDSLTVFLSMKEKNVFTWNSFIKGLATAKNVEKVLWWFSRMNQETGIDPDEVTLIVVLSACAHSGLVQKGKQIFDSLMNNEYGFLPNAKHYACLVDLLARSGRIKEAMEVIKEMPFEPSKSVWGALLVGCRAHGDLEMSEFAAWNLVKLAPNESKWYYMLCSLYTDMGKWSELDKVRVLMTAKGFKTDFGVDMLESKYAMSY</sequence>
<accession>A0ACB9FQP0</accession>